<keyword evidence="1" id="KW-0732">Signal</keyword>
<evidence type="ECO:0000256" key="1">
    <source>
        <dbReference type="SAM" id="SignalP"/>
    </source>
</evidence>
<dbReference type="KEGG" id="srh:BAY15_0815"/>
<name>A0AAP5EFR7_9GAMM</name>
<reference evidence="2" key="1">
    <citation type="submission" date="2023-07" db="EMBL/GenBank/DDBJ databases">
        <title>Functional and genomic diversity of the sorghum phyllosphere microbiome.</title>
        <authorList>
            <person name="Shade A."/>
        </authorList>
    </citation>
    <scope>NUCLEOTIDE SEQUENCE</scope>
    <source>
        <strain evidence="2">SORGH_AS_0457</strain>
    </source>
</reference>
<feature type="signal peptide" evidence="1">
    <location>
        <begin position="1"/>
        <end position="22"/>
    </location>
</feature>
<comment type="caution">
    <text evidence="2">The sequence shown here is derived from an EMBL/GenBank/DDBJ whole genome shotgun (WGS) entry which is preliminary data.</text>
</comment>
<sequence length="195" mass="21082">MRPVVPLLLSLCMLCWAPWAQAQAQRVNRCTTAQGETVFTDRSCDALGATARMPPRGDSVGNTGIYRAGCARRLSELTGQIRDAVSLQDVNRLSSIYLWGNVSNAAANQIIGRLESVVQRPLLDIAPVYPEVAAPTPLPVDPNATLVEAVEAAAPQASRPRPIGLRLEQTLGTTATPARTVFGLRRQYGCFWITL</sequence>
<dbReference type="Proteomes" id="UP001226084">
    <property type="component" value="Unassembled WGS sequence"/>
</dbReference>
<gene>
    <name evidence="2" type="ORF">QE424_002977</name>
</gene>
<feature type="chain" id="PRO_5042875782" description="DUF4124 domain-containing protein" evidence="1">
    <location>
        <begin position="23"/>
        <end position="195"/>
    </location>
</feature>
<evidence type="ECO:0000313" key="3">
    <source>
        <dbReference type="Proteomes" id="UP001226084"/>
    </source>
</evidence>
<evidence type="ECO:0008006" key="4">
    <source>
        <dbReference type="Google" id="ProtNLM"/>
    </source>
</evidence>
<dbReference type="AlphaFoldDB" id="A0AAP5EFR7"/>
<accession>A0AAP5EFR7</accession>
<organism evidence="2 3">
    <name type="scientific">Stenotrophomonas rhizophila</name>
    <dbReference type="NCBI Taxonomy" id="216778"/>
    <lineage>
        <taxon>Bacteria</taxon>
        <taxon>Pseudomonadati</taxon>
        <taxon>Pseudomonadota</taxon>
        <taxon>Gammaproteobacteria</taxon>
        <taxon>Lysobacterales</taxon>
        <taxon>Lysobacteraceae</taxon>
        <taxon>Stenotrophomonas</taxon>
    </lineage>
</organism>
<dbReference type="EMBL" id="JAUTAS010000001">
    <property type="protein sequence ID" value="MDQ1109818.1"/>
    <property type="molecule type" value="Genomic_DNA"/>
</dbReference>
<dbReference type="RefSeq" id="WP_068849258.1">
    <property type="nucleotide sequence ID" value="NZ_CP016294.1"/>
</dbReference>
<evidence type="ECO:0000313" key="2">
    <source>
        <dbReference type="EMBL" id="MDQ1109818.1"/>
    </source>
</evidence>
<proteinExistence type="predicted"/>
<protein>
    <recommendedName>
        <fullName evidence="4">DUF4124 domain-containing protein</fullName>
    </recommendedName>
</protein>